<accession>A0ABN7T443</accession>
<dbReference type="InterPro" id="IPR016187">
    <property type="entry name" value="CTDL_fold"/>
</dbReference>
<dbReference type="Gene3D" id="3.10.100.10">
    <property type="entry name" value="Mannose-Binding Protein A, subunit A"/>
    <property type="match status" value="1"/>
</dbReference>
<dbReference type="Pfam" id="PF00059">
    <property type="entry name" value="Lectin_C"/>
    <property type="match status" value="1"/>
</dbReference>
<reference evidence="2 3" key="1">
    <citation type="submission" date="2021-04" db="EMBL/GenBank/DDBJ databases">
        <authorList>
            <person name="Bliznina A."/>
        </authorList>
    </citation>
    <scope>NUCLEOTIDE SEQUENCE [LARGE SCALE GENOMIC DNA]</scope>
</reference>
<evidence type="ECO:0000259" key="1">
    <source>
        <dbReference type="PROSITE" id="PS50041"/>
    </source>
</evidence>
<dbReference type="InterPro" id="IPR016186">
    <property type="entry name" value="C-type_lectin-like/link_sf"/>
</dbReference>
<sequence length="621" mass="70546">MKLSPFLTVLAGSGQAQPLTFWRESDLFAYQVREHIPKNGLGNRFIKKYDEVRDVMRWFRDEGICDTDVTSPSYESSYACIEDQAANEEVQQALFEIRKIAKKNINRDKDVSFHISDDMMTYDQARAYCFSKGMWLANPKNDGEQSGMINAMEFRKWTWFNPSKAVDGECWMQQKFKPTDTNPAGLWDGPVGCKNRAHAVCQNGQIFEKSCLSFPIAPMRTTEQSLAQEYCELAGGNLPFFNSKKELAEWQNRPDPQQEWLGIVRNADFESGWATVTGEEATVFAWYDGEPNNYLDHEYCAATDMALKNDPLAWNDVPCDWFEQMFRCRIDSTIYVWEDCPVPVMPDPPACEDPCEGKENCTTFVDSCEIYPEEATVVGTISPTSKHYKISFDFKCTDEIDSFLTVPSANVLRLDSYPDPPPSSITWENRGVTVLEVGTLRENPLEYWVYGNAFTREQILNKDLYTKQSCTTEWDSFTLERSDVDGTNSRSTLIRHSDGATLIDYVQPTDDIPDMPPVLYARVSSNIYEPSRLYPVRNYYYEEIPMPEPVKHFLIMGIGNRWGGATTSSLTIATDGSTGTGATIDAPVWNYLADVTHAVVKGELYIFGGWTAETKVNIHES</sequence>
<organism evidence="2 3">
    <name type="scientific">Oikopleura dioica</name>
    <name type="common">Tunicate</name>
    <dbReference type="NCBI Taxonomy" id="34765"/>
    <lineage>
        <taxon>Eukaryota</taxon>
        <taxon>Metazoa</taxon>
        <taxon>Chordata</taxon>
        <taxon>Tunicata</taxon>
        <taxon>Appendicularia</taxon>
        <taxon>Copelata</taxon>
        <taxon>Oikopleuridae</taxon>
        <taxon>Oikopleura</taxon>
    </lineage>
</organism>
<dbReference type="SMART" id="SM00034">
    <property type="entry name" value="CLECT"/>
    <property type="match status" value="1"/>
</dbReference>
<name>A0ABN7T443_OIKDI</name>
<dbReference type="PROSITE" id="PS50041">
    <property type="entry name" value="C_TYPE_LECTIN_2"/>
    <property type="match status" value="1"/>
</dbReference>
<dbReference type="CDD" id="cd00037">
    <property type="entry name" value="CLECT"/>
    <property type="match status" value="2"/>
</dbReference>
<gene>
    <name evidence="2" type="ORF">OKIOD_LOCUS13606</name>
</gene>
<dbReference type="EMBL" id="OU015567">
    <property type="protein sequence ID" value="CAG5110439.1"/>
    <property type="molecule type" value="Genomic_DNA"/>
</dbReference>
<dbReference type="SUPFAM" id="SSF56436">
    <property type="entry name" value="C-type lectin-like"/>
    <property type="match status" value="2"/>
</dbReference>
<dbReference type="Proteomes" id="UP001158576">
    <property type="component" value="Chromosome 2"/>
</dbReference>
<keyword evidence="3" id="KW-1185">Reference proteome</keyword>
<evidence type="ECO:0000313" key="2">
    <source>
        <dbReference type="EMBL" id="CAG5110439.1"/>
    </source>
</evidence>
<proteinExistence type="predicted"/>
<dbReference type="InterPro" id="IPR001304">
    <property type="entry name" value="C-type_lectin-like"/>
</dbReference>
<protein>
    <submittedName>
        <fullName evidence="2">Oidioi.mRNA.OKI2018_I69.chr2.g4841.t1.cds</fullName>
    </submittedName>
</protein>
<evidence type="ECO:0000313" key="3">
    <source>
        <dbReference type="Proteomes" id="UP001158576"/>
    </source>
</evidence>
<feature type="domain" description="C-type lectin" evidence="1">
    <location>
        <begin position="207"/>
        <end position="320"/>
    </location>
</feature>